<evidence type="ECO:0000256" key="2">
    <source>
        <dbReference type="SAM" id="MobiDB-lite"/>
    </source>
</evidence>
<dbReference type="EMBL" id="FNCA01000007">
    <property type="protein sequence ID" value="SDG11404.1"/>
    <property type="molecule type" value="Genomic_DNA"/>
</dbReference>
<evidence type="ECO:0000259" key="3">
    <source>
        <dbReference type="Pfam" id="PF01968"/>
    </source>
</evidence>
<feature type="domain" description="Hydantoinase A/oxoprolinase" evidence="3">
    <location>
        <begin position="232"/>
        <end position="521"/>
    </location>
</feature>
<dbReference type="PANTHER" id="PTHR11365:SF23">
    <property type="entry name" value="HYPOTHETICAL 5-OXOPROLINASE (EUROFUNG)-RELATED"/>
    <property type="match status" value="1"/>
</dbReference>
<dbReference type="InterPro" id="IPR002821">
    <property type="entry name" value="Hydantoinase_A"/>
</dbReference>
<dbReference type="Pfam" id="PF01968">
    <property type="entry name" value="Hydantoinase_A"/>
    <property type="match status" value="1"/>
</dbReference>
<accession>A0A7Z7AXX5</accession>
<evidence type="ECO:0000313" key="7">
    <source>
        <dbReference type="EMBL" id="SDG11404.1"/>
    </source>
</evidence>
<protein>
    <submittedName>
        <fullName evidence="7">5-oxoprolinase (ATP-hydrolysing)</fullName>
    </submittedName>
</protein>
<comment type="similarity">
    <text evidence="1">Belongs to the oxoprolinase family.</text>
</comment>
<dbReference type="Pfam" id="PF05378">
    <property type="entry name" value="Hydant_A_N"/>
    <property type="match status" value="1"/>
</dbReference>
<comment type="caution">
    <text evidence="7">The sequence shown here is derived from an EMBL/GenBank/DDBJ whole genome shotgun (WGS) entry which is preliminary data.</text>
</comment>
<evidence type="ECO:0000256" key="1">
    <source>
        <dbReference type="ARBA" id="ARBA00010403"/>
    </source>
</evidence>
<dbReference type="GO" id="GO:0017168">
    <property type="term" value="F:5-oxoprolinase (ATP-hydrolyzing) activity"/>
    <property type="evidence" value="ECO:0007669"/>
    <property type="project" value="TreeGrafter"/>
</dbReference>
<dbReference type="Proteomes" id="UP000199259">
    <property type="component" value="Unassembled WGS sequence"/>
</dbReference>
<dbReference type="InterPro" id="IPR008040">
    <property type="entry name" value="Hydant_A_N"/>
</dbReference>
<dbReference type="Pfam" id="PF02538">
    <property type="entry name" value="Hydantoinase_B"/>
    <property type="match status" value="1"/>
</dbReference>
<feature type="domain" description="Hydantoinase/oxoprolinase N-terminal" evidence="5">
    <location>
        <begin position="32"/>
        <end position="210"/>
    </location>
</feature>
<feature type="domain" description="Hydantoinase B/oxoprolinase" evidence="4">
    <location>
        <begin position="724"/>
        <end position="1228"/>
    </location>
</feature>
<evidence type="ECO:0000259" key="6">
    <source>
        <dbReference type="Pfam" id="PF19278"/>
    </source>
</evidence>
<evidence type="ECO:0000259" key="5">
    <source>
        <dbReference type="Pfam" id="PF05378"/>
    </source>
</evidence>
<evidence type="ECO:0000313" key="8">
    <source>
        <dbReference type="Proteomes" id="UP000199259"/>
    </source>
</evidence>
<keyword evidence="8" id="KW-1185">Reference proteome</keyword>
<feature type="region of interest" description="Disordered" evidence="2">
    <location>
        <begin position="626"/>
        <end position="646"/>
    </location>
</feature>
<name>A0A7Z7AXX5_9EURY</name>
<dbReference type="AlphaFoldDB" id="A0A7Z7AXX5"/>
<proteinExistence type="inferred from homology"/>
<dbReference type="InterPro" id="IPR045079">
    <property type="entry name" value="Oxoprolinase-like"/>
</dbReference>
<dbReference type="InterPro" id="IPR003692">
    <property type="entry name" value="Hydantoinase_B"/>
</dbReference>
<gene>
    <name evidence="7" type="ORF">SAMN04488589_2197</name>
</gene>
<organism evidence="7 8">
    <name type="scientific">Methanolobus vulcani</name>
    <dbReference type="NCBI Taxonomy" id="38026"/>
    <lineage>
        <taxon>Archaea</taxon>
        <taxon>Methanobacteriati</taxon>
        <taxon>Methanobacteriota</taxon>
        <taxon>Stenosarchaea group</taxon>
        <taxon>Methanomicrobia</taxon>
        <taxon>Methanosarcinales</taxon>
        <taxon>Methanosarcinaceae</taxon>
        <taxon>Methanolobus</taxon>
    </lineage>
</organism>
<dbReference type="GO" id="GO:0006749">
    <property type="term" value="P:glutathione metabolic process"/>
    <property type="evidence" value="ECO:0007669"/>
    <property type="project" value="TreeGrafter"/>
</dbReference>
<reference evidence="7 8" key="1">
    <citation type="submission" date="2016-10" db="EMBL/GenBank/DDBJ databases">
        <authorList>
            <person name="Varghese N."/>
            <person name="Submissions S."/>
        </authorList>
    </citation>
    <scope>NUCLEOTIDE SEQUENCE [LARGE SCALE GENOMIC DNA]</scope>
    <source>
        <strain evidence="7 8">PL 12/M</strain>
    </source>
</reference>
<evidence type="ECO:0000259" key="4">
    <source>
        <dbReference type="Pfam" id="PF02538"/>
    </source>
</evidence>
<dbReference type="Pfam" id="PF19278">
    <property type="entry name" value="Hydant_A_C"/>
    <property type="match status" value="1"/>
</dbReference>
<feature type="domain" description="Acetophenone carboxylase-like C-terminal" evidence="6">
    <location>
        <begin position="533"/>
        <end position="700"/>
    </location>
</feature>
<dbReference type="GO" id="GO:0005829">
    <property type="term" value="C:cytosol"/>
    <property type="evidence" value="ECO:0007669"/>
    <property type="project" value="TreeGrafter"/>
</dbReference>
<dbReference type="PANTHER" id="PTHR11365">
    <property type="entry name" value="5-OXOPROLINASE RELATED"/>
    <property type="match status" value="1"/>
</dbReference>
<dbReference type="InterPro" id="IPR049517">
    <property type="entry name" value="ACX-like_C"/>
</dbReference>
<sequence length="1234" mass="135554">MSSFSVASFAKLRSQQLFNENMMTQIDKKWQFWIDRGGTFTDIVALKPDGQLVAHKLLSVDTEHYNDAAMYGIRTILGIGPDDILPTENIASIKMGTTVGTNALLERKGEPTALVITRGFRDALRIGYQNRPDIFALKIELPDLLYDEVIEINERYSASGEELEAVDTESARVELKRIYQSGIRSVAIVLMHAYRYPEHEIQLREIAEKIGFTQISLSHEVSPLMKLISSGETTVVDAYLSPVLKRYINMITSTLEAGGNNTKLMFMQSSGGLVEASQFRGKDCILSGPAGGIVGAVETSRKAGLDKIVTFDMGGTSTDVAHYNGEYERSFETEIAGVHLRSPMLYIHTVAAGGGSILHFDAGRFRVGPDSAGSEPGPACYRKGGPLTITDCNLMLGKINPKHFPHVFGHNADMPLDTEVVKEKFSVLAQEVSKFTGEKHSAEQVAEGSLKIAIENMANAIKKISIQRGYDTKEYALCCFGGAGAQHACGVADALGISKILIHPLAGVLSAYGMGLADQRIMKEQAVEKKLESSLIEELQGVVAELETSGREEMRMQGVADNNINALHKVHVKYKDAGTSIIVDFGSESEIRNAFENEHKSRFGFVMENKELFIEAVSTEIIGSGEKMHEGSPRNSFSEETKEKTGLPETTMYTCGEFHRTPVYRREELKIGEKVVIGPAVIVETNTTVIIEPGWKAELREGQELVLERVVPLPKRESIGTEADPVMLEIFNNRFMSIAQQMGYTLQNTAYSVNIKERLDFSCAVFNRYGDLIANAPHIPVHLGSMGESVKAMIRKFPDMEEGDVFMLNSPFEGGTHLPDITVITPVFHYGNVEFYVASRGHHADIGGVTPGSIPPESKHIEEEGAITGGQLIVADGKFLEDEVAEWLNLGKYPARNPFQNIADLKAQVAANEKGVRELLKLVEHFSMETVQAYMQHVMDNAEESVRRVIEVLKDGEYSLSFDDGTIVSVKVGIDHENREAHIDFSGTSGQHSGNLNAPVAVCKAAVLYVFRSLVDRDIPLNEGCMRPLRITIPEGSILNPEYPAAVVAGNVETSQYIVDSLLGALGVMAGSQGTMNNFTFGDEEFQYYETICGGSGAGEGFDGTSAVQTHMTNSRITDPEVLEWRFPVRLEEFSIREDSGGDGEYRGGDGVVRKIRFLRPMRAAIISSHRKFAPRGLNCGEDGKTGRNYVIRAVNLQIEELGDRDITEMNEDDIFVIETPGAGGFGTRAKRKS</sequence>